<dbReference type="HOGENOM" id="CLU_154533_0_0_14"/>
<keyword evidence="1" id="KW-1133">Transmembrane helix</keyword>
<dbReference type="Proteomes" id="UP000009135">
    <property type="component" value="Chromosome"/>
</dbReference>
<dbReference type="AlphaFoldDB" id="H6N6S5"/>
<dbReference type="KEGG" id="mhe:MHC_02415"/>
<protein>
    <submittedName>
        <fullName evidence="2">Uncharacterized protein</fullName>
    </submittedName>
</protein>
<name>H6N6S5_MYCHN</name>
<keyword evidence="1" id="KW-0472">Membrane</keyword>
<keyword evidence="1" id="KW-0812">Transmembrane</keyword>
<proteinExistence type="predicted"/>
<evidence type="ECO:0000313" key="2">
    <source>
        <dbReference type="EMBL" id="AEW45347.2"/>
    </source>
</evidence>
<dbReference type="STRING" id="1111676.MHC_02415"/>
<accession>H6N6S5</accession>
<evidence type="ECO:0000313" key="3">
    <source>
        <dbReference type="Proteomes" id="UP000009135"/>
    </source>
</evidence>
<sequence length="163" mass="18393">MTGDWRLENSLYDQKFIWTFNMTFTPKLLIGGVALGGTSAGVGVVALAPSGSKNTKISDKQQFSESTLISQECRLHELIGIDNFYTAAFKRVTKDEIKGRVEKEKGDFQPIENACLGNPGKDIFVSRRGGKWSYHTQDQESERHQRKFKQYLDALNFGVPRIN</sequence>
<keyword evidence="3" id="KW-1185">Reference proteome</keyword>
<gene>
    <name evidence="2" type="ordered locus">MHC_02415</name>
</gene>
<feature type="transmembrane region" description="Helical" evidence="1">
    <location>
        <begin position="28"/>
        <end position="48"/>
    </location>
</feature>
<reference evidence="2 3" key="1">
    <citation type="journal article" date="2012" name="J. Bacteriol.">
        <title>Complete genome sequence of Mycoplasma haemocanis strain Illinois.</title>
        <authorList>
            <person name="do Nascimento N.C."/>
            <person name="Guimaraes A.M."/>
            <person name="Santos A.P."/>
            <person name="Sanmiguel P.J."/>
            <person name="Messick J.B."/>
        </authorList>
    </citation>
    <scope>NUCLEOTIDE SEQUENCE [LARGE SCALE GENOMIC DNA]</scope>
    <source>
        <strain evidence="2 3">Illinois</strain>
    </source>
</reference>
<organism evidence="2 3">
    <name type="scientific">Mycoplasma haemocanis (strain Illinois)</name>
    <dbReference type="NCBI Taxonomy" id="1111676"/>
    <lineage>
        <taxon>Bacteria</taxon>
        <taxon>Bacillati</taxon>
        <taxon>Mycoplasmatota</taxon>
        <taxon>Mollicutes</taxon>
        <taxon>Mycoplasmataceae</taxon>
        <taxon>Mycoplasma</taxon>
    </lineage>
</organism>
<dbReference type="EMBL" id="CP003199">
    <property type="protein sequence ID" value="AEW45347.2"/>
    <property type="molecule type" value="Genomic_DNA"/>
</dbReference>
<evidence type="ECO:0000256" key="1">
    <source>
        <dbReference type="SAM" id="Phobius"/>
    </source>
</evidence>